<dbReference type="AlphaFoldDB" id="A0A2T2NM07"/>
<keyword evidence="3" id="KW-1185">Reference proteome</keyword>
<accession>A0A2T2NM07</accession>
<protein>
    <submittedName>
        <fullName evidence="2">Uncharacterized protein</fullName>
    </submittedName>
</protein>
<sequence length="147" mass="15661">MVRISTPSASTTLQKISYTSPPASAQLHPAPSTACHRVQMPLLRGGDYPASTPPASTCHAQPPHATHTTWPSHSRARLASPPSFFFSLHTTRPARCNISPDPTSWSRPPPSAPSERDAHLFPDAVCPAVCPAVYPAAYKLITCLGGE</sequence>
<dbReference type="EMBL" id="KZ678136">
    <property type="protein sequence ID" value="PSN66088.1"/>
    <property type="molecule type" value="Genomic_DNA"/>
</dbReference>
<name>A0A2T2NM07_CORCC</name>
<reference evidence="2 3" key="1">
    <citation type="journal article" date="2018" name="Front. Microbiol.">
        <title>Genome-Wide Analysis of Corynespora cassiicola Leaf Fall Disease Putative Effectors.</title>
        <authorList>
            <person name="Lopez D."/>
            <person name="Ribeiro S."/>
            <person name="Label P."/>
            <person name="Fumanal B."/>
            <person name="Venisse J.S."/>
            <person name="Kohler A."/>
            <person name="de Oliveira R.R."/>
            <person name="Labutti K."/>
            <person name="Lipzen A."/>
            <person name="Lail K."/>
            <person name="Bauer D."/>
            <person name="Ohm R.A."/>
            <person name="Barry K.W."/>
            <person name="Spatafora J."/>
            <person name="Grigoriev I.V."/>
            <person name="Martin F.M."/>
            <person name="Pujade-Renaud V."/>
        </authorList>
    </citation>
    <scope>NUCLEOTIDE SEQUENCE [LARGE SCALE GENOMIC DNA]</scope>
    <source>
        <strain evidence="2 3">Philippines</strain>
    </source>
</reference>
<proteinExistence type="predicted"/>
<feature type="region of interest" description="Disordered" evidence="1">
    <location>
        <begin position="44"/>
        <end position="75"/>
    </location>
</feature>
<dbReference type="Proteomes" id="UP000240883">
    <property type="component" value="Unassembled WGS sequence"/>
</dbReference>
<feature type="region of interest" description="Disordered" evidence="1">
    <location>
        <begin position="95"/>
        <end position="116"/>
    </location>
</feature>
<evidence type="ECO:0000313" key="2">
    <source>
        <dbReference type="EMBL" id="PSN66088.1"/>
    </source>
</evidence>
<organism evidence="2 3">
    <name type="scientific">Corynespora cassiicola Philippines</name>
    <dbReference type="NCBI Taxonomy" id="1448308"/>
    <lineage>
        <taxon>Eukaryota</taxon>
        <taxon>Fungi</taxon>
        <taxon>Dikarya</taxon>
        <taxon>Ascomycota</taxon>
        <taxon>Pezizomycotina</taxon>
        <taxon>Dothideomycetes</taxon>
        <taxon>Pleosporomycetidae</taxon>
        <taxon>Pleosporales</taxon>
        <taxon>Corynesporascaceae</taxon>
        <taxon>Corynespora</taxon>
    </lineage>
</organism>
<gene>
    <name evidence="2" type="ORF">BS50DRAFT_406519</name>
</gene>
<evidence type="ECO:0000256" key="1">
    <source>
        <dbReference type="SAM" id="MobiDB-lite"/>
    </source>
</evidence>
<evidence type="ECO:0000313" key="3">
    <source>
        <dbReference type="Proteomes" id="UP000240883"/>
    </source>
</evidence>